<dbReference type="Proteomes" id="UP000011907">
    <property type="component" value="Unassembled WGS sequence"/>
</dbReference>
<sequence length="90" mass="10435">MNFQWMTTLFKNRDLLLGRRRNRGTMWVSLLGLGISLAALLLRRNGNQNNVLQNAIKNFTKQNNLQQTALTNEFSNELKPDQQAFNNKNN</sequence>
<reference evidence="2 3" key="1">
    <citation type="journal article" date="2013" name="Genome Announc.">
        <title>Draft Whole-Genome Sequence of Bacillus sonorensis Strain L12, a Source of Nonribosomal Lipopeptides.</title>
        <authorList>
            <person name="Adimpong D.B."/>
            <person name="Sorensen K.I."/>
            <person name="Nielsen D.S."/>
            <person name="Thorsen L."/>
            <person name="Rasmussen T.B."/>
            <person name="Derkx P.M."/>
            <person name="Jespersen L."/>
        </authorList>
    </citation>
    <scope>NUCLEOTIDE SEQUENCE [LARGE SCALE GENOMIC DNA]</scope>
    <source>
        <strain evidence="2 3">L12</strain>
    </source>
</reference>
<evidence type="ECO:0000313" key="2">
    <source>
        <dbReference type="EMBL" id="EME76285.1"/>
    </source>
</evidence>
<evidence type="ECO:0000256" key="1">
    <source>
        <dbReference type="SAM" id="Phobius"/>
    </source>
</evidence>
<dbReference type="GeneID" id="92853651"/>
<keyword evidence="1" id="KW-0812">Transmembrane</keyword>
<protein>
    <submittedName>
        <fullName evidence="2">Uncharacterized protein</fullName>
    </submittedName>
</protein>
<comment type="caution">
    <text evidence="2">The sequence shown here is derived from an EMBL/GenBank/DDBJ whole genome shotgun (WGS) entry which is preliminary data.</text>
</comment>
<dbReference type="OrthoDB" id="2879487at2"/>
<keyword evidence="1" id="KW-1133">Transmembrane helix</keyword>
<dbReference type="RefSeq" id="WP_006636208.1">
    <property type="nucleotide sequence ID" value="NZ_AOFM01000002.1"/>
</dbReference>
<dbReference type="AlphaFoldDB" id="M5PFD7"/>
<evidence type="ECO:0000313" key="3">
    <source>
        <dbReference type="Proteomes" id="UP000011907"/>
    </source>
</evidence>
<feature type="transmembrane region" description="Helical" evidence="1">
    <location>
        <begin position="24"/>
        <end position="42"/>
    </location>
</feature>
<dbReference type="EMBL" id="AOFM01000002">
    <property type="protein sequence ID" value="EME76285.1"/>
    <property type="molecule type" value="Genomic_DNA"/>
</dbReference>
<name>M5PFD7_9BACI</name>
<proteinExistence type="predicted"/>
<gene>
    <name evidence="2" type="ORF">BSONL12_00832</name>
</gene>
<keyword evidence="1" id="KW-0472">Membrane</keyword>
<organism evidence="2 3">
    <name type="scientific">Bacillus sonorensis L12</name>
    <dbReference type="NCBI Taxonomy" id="1274524"/>
    <lineage>
        <taxon>Bacteria</taxon>
        <taxon>Bacillati</taxon>
        <taxon>Bacillota</taxon>
        <taxon>Bacilli</taxon>
        <taxon>Bacillales</taxon>
        <taxon>Bacillaceae</taxon>
        <taxon>Bacillus</taxon>
    </lineage>
</organism>
<dbReference type="PATRIC" id="fig|1274524.3.peg.177"/>
<accession>M5PFD7</accession>